<dbReference type="Proteomes" id="UP000502136">
    <property type="component" value="Chromosome"/>
</dbReference>
<dbReference type="PANTHER" id="PTHR43777:SF1">
    <property type="entry name" value="MOLYBDENUM COFACTOR CYTIDYLYLTRANSFERASE"/>
    <property type="match status" value="1"/>
</dbReference>
<reference evidence="2 3" key="1">
    <citation type="submission" date="2020-04" db="EMBL/GenBank/DDBJ databases">
        <title>Novel Paenibacillus strain UniB2 isolated from commercial digestive syrup.</title>
        <authorList>
            <person name="Thorat V."/>
            <person name="Kirdat K."/>
            <person name="Tiwarekar B."/>
            <person name="Yadav A."/>
        </authorList>
    </citation>
    <scope>NUCLEOTIDE SEQUENCE [LARGE SCALE GENOMIC DNA]</scope>
    <source>
        <strain evidence="2 3">UniB2</strain>
    </source>
</reference>
<dbReference type="InterPro" id="IPR025877">
    <property type="entry name" value="MobA-like_NTP_Trfase"/>
</dbReference>
<name>A0A6H2H271_9BACL</name>
<evidence type="ECO:0000313" key="3">
    <source>
        <dbReference type="Proteomes" id="UP000502136"/>
    </source>
</evidence>
<evidence type="ECO:0000259" key="1">
    <source>
        <dbReference type="Pfam" id="PF12804"/>
    </source>
</evidence>
<evidence type="ECO:0000313" key="2">
    <source>
        <dbReference type="EMBL" id="QJC53438.1"/>
    </source>
</evidence>
<dbReference type="Gene3D" id="3.90.550.10">
    <property type="entry name" value="Spore Coat Polysaccharide Biosynthesis Protein SpsA, Chain A"/>
    <property type="match status" value="2"/>
</dbReference>
<gene>
    <name evidence="2" type="ORF">HGI30_18945</name>
</gene>
<dbReference type="SUPFAM" id="SSF53448">
    <property type="entry name" value="Nucleotide-diphospho-sugar transferases"/>
    <property type="match status" value="1"/>
</dbReference>
<dbReference type="KEGG" id="palr:HGI30_18945"/>
<dbReference type="Pfam" id="PF12804">
    <property type="entry name" value="NTP_transf_3"/>
    <property type="match status" value="1"/>
</dbReference>
<dbReference type="InterPro" id="IPR029044">
    <property type="entry name" value="Nucleotide-diphossugar_trans"/>
</dbReference>
<proteinExistence type="predicted"/>
<dbReference type="AlphaFoldDB" id="A0A6H2H271"/>
<organism evidence="2 3">
    <name type="scientific">Paenibacillus albicereus</name>
    <dbReference type="NCBI Taxonomy" id="2726185"/>
    <lineage>
        <taxon>Bacteria</taxon>
        <taxon>Bacillati</taxon>
        <taxon>Bacillota</taxon>
        <taxon>Bacilli</taxon>
        <taxon>Bacillales</taxon>
        <taxon>Paenibacillaceae</taxon>
        <taxon>Paenibacillus</taxon>
    </lineage>
</organism>
<dbReference type="GO" id="GO:0016779">
    <property type="term" value="F:nucleotidyltransferase activity"/>
    <property type="evidence" value="ECO:0007669"/>
    <property type="project" value="UniProtKB-ARBA"/>
</dbReference>
<protein>
    <submittedName>
        <fullName evidence="2">NTP transferase domain-containing protein</fullName>
    </submittedName>
</protein>
<dbReference type="EMBL" id="CP051428">
    <property type="protein sequence ID" value="QJC53438.1"/>
    <property type="molecule type" value="Genomic_DNA"/>
</dbReference>
<feature type="domain" description="MobA-like NTP transferase" evidence="1">
    <location>
        <begin position="190"/>
        <end position="269"/>
    </location>
</feature>
<dbReference type="PANTHER" id="PTHR43777">
    <property type="entry name" value="MOLYBDENUM COFACTOR CYTIDYLYLTRANSFERASE"/>
    <property type="match status" value="1"/>
</dbReference>
<accession>A0A6H2H271</accession>
<keyword evidence="2" id="KW-0808">Transferase</keyword>
<keyword evidence="3" id="KW-1185">Reference proteome</keyword>
<sequence>MGGAKPARELVPGISLGSAVLSELAACGVERVVAVMRPGDDGMWLPDAADPGGAESAALAGRRPLIERADCSDADRGMAHSLRCGLAAAIGGSGDERRLGPNGMGDVDGTELDGEGMETDAAEVKPDADGMETVAAELKVDTDPTNSDVDGMKPAAAGVKADADEMEPYADEMKPYADEMKPGGACGTRLDASGTSPDVVLIALADQPFVDAALMRRLLARLAECPELDWTACGGADGTPVPPVALRSTMFGAVRRLSGDQGARKLLRDESFHGETLLDVPMRMLLDADIPEELERLRQAWKSMFLGRPADAAADLTKLQDAIRAK</sequence>